<reference evidence="2" key="1">
    <citation type="submission" date="2013-11" db="EMBL/GenBank/DDBJ databases">
        <title>The genomic landscape of the Guanapo guppy.</title>
        <authorList>
            <person name="Kuenstner A."/>
            <person name="Dreyer C."/>
        </authorList>
    </citation>
    <scope>NUCLEOTIDE SEQUENCE</scope>
    <source>
        <strain evidence="2">Guanapo</strain>
    </source>
</reference>
<dbReference type="GeneTree" id="ENSGT00770000121708"/>
<evidence type="ECO:0000313" key="2">
    <source>
        <dbReference type="Proteomes" id="UP000242638"/>
    </source>
</evidence>
<sequence>MNPSNYEIILGINNQHHHWTLVEKKSLFLNPLGESKHEIQKCLQITRYGRKFKSNSIMKFM</sequence>
<dbReference type="Proteomes" id="UP000242638">
    <property type="component" value="Unassembled WGS sequence"/>
</dbReference>
<dbReference type="OMA" id="FEMTHIW"/>
<dbReference type="Ensembl" id="ENSPRET00000000525.1">
    <property type="protein sequence ID" value="ENSPREP00000000497.1"/>
    <property type="gene ID" value="ENSPREG00000000372.1"/>
</dbReference>
<proteinExistence type="predicted"/>
<reference evidence="1" key="2">
    <citation type="submission" date="2025-08" db="UniProtKB">
        <authorList>
            <consortium name="Ensembl"/>
        </authorList>
    </citation>
    <scope>IDENTIFICATION</scope>
    <source>
        <strain evidence="1">Guanapo</strain>
    </source>
</reference>
<protein>
    <submittedName>
        <fullName evidence="1">Si:dkey-146m20.13</fullName>
    </submittedName>
</protein>
<keyword evidence="2" id="KW-1185">Reference proteome</keyword>
<name>A0A3P9MT21_POERE</name>
<organism evidence="1 2">
    <name type="scientific">Poecilia reticulata</name>
    <name type="common">Guppy</name>
    <name type="synonym">Acanthophacelus reticulatus</name>
    <dbReference type="NCBI Taxonomy" id="8081"/>
    <lineage>
        <taxon>Eukaryota</taxon>
        <taxon>Metazoa</taxon>
        <taxon>Chordata</taxon>
        <taxon>Craniata</taxon>
        <taxon>Vertebrata</taxon>
        <taxon>Euteleostomi</taxon>
        <taxon>Actinopterygii</taxon>
        <taxon>Neopterygii</taxon>
        <taxon>Teleostei</taxon>
        <taxon>Neoteleostei</taxon>
        <taxon>Acanthomorphata</taxon>
        <taxon>Ovalentaria</taxon>
        <taxon>Atherinomorphae</taxon>
        <taxon>Cyprinodontiformes</taxon>
        <taxon>Poeciliidae</taxon>
        <taxon>Poeciliinae</taxon>
        <taxon>Poecilia</taxon>
    </lineage>
</organism>
<dbReference type="AlphaFoldDB" id="A0A3P9MT21"/>
<accession>A0A3P9MT21</accession>
<reference evidence="1" key="3">
    <citation type="submission" date="2025-09" db="UniProtKB">
        <authorList>
            <consortium name="Ensembl"/>
        </authorList>
    </citation>
    <scope>IDENTIFICATION</scope>
    <source>
        <strain evidence="1">Guanapo</strain>
    </source>
</reference>
<evidence type="ECO:0000313" key="1">
    <source>
        <dbReference type="Ensembl" id="ENSPREP00000000497.1"/>
    </source>
</evidence>